<dbReference type="Pfam" id="PF08775">
    <property type="entry name" value="ParB"/>
    <property type="match status" value="1"/>
</dbReference>
<dbReference type="InterPro" id="IPR014884">
    <property type="entry name" value="ParB_fam_C"/>
</dbReference>
<evidence type="ECO:0000259" key="3">
    <source>
        <dbReference type="SMART" id="SM00470"/>
    </source>
</evidence>
<dbReference type="PANTHER" id="PTHR38973:SF1">
    <property type="entry name" value="PLASMID PARTITION PROTEIN B"/>
    <property type="match status" value="1"/>
</dbReference>
<name>L7Z9R7_CITFR</name>
<dbReference type="NCBIfam" id="TIGR00180">
    <property type="entry name" value="parB_part"/>
    <property type="match status" value="1"/>
</dbReference>
<keyword evidence="4" id="KW-0614">Plasmid</keyword>
<dbReference type="InterPro" id="IPR003115">
    <property type="entry name" value="ParB_N"/>
</dbReference>
<dbReference type="AlphaFoldDB" id="L7Z9R7"/>
<reference evidence="4" key="1">
    <citation type="journal article" date="2013" name="Antimicrob. Agents Chemother.">
        <title>Complete Sequence of the IncT-Type Plasmid pT-OXA-181 Carrying the blaOXA-181 Carbapenemase Gene from Citrobacter freundii.</title>
        <authorList>
            <person name="Villa L."/>
            <person name="Carattoli A."/>
            <person name="Nordmann P."/>
            <person name="Carta C."/>
            <person name="Poirel L."/>
        </authorList>
    </citation>
    <scope>NUCLEOTIDE SEQUENCE</scope>
    <source>
        <strain evidence="4">CFSTE</strain>
        <plasmid evidence="4">pT-OXA-181</plasmid>
    </source>
</reference>
<sequence length="333" mass="37677">MEGCRMTQKKPREVLGRTFSESPLSGINVPLSAASGESLRFVLKSGRKVMFQTETITAEQVETRTYVDPKINGRDQNALTQESLADITSTLQNQQFFPAIGRLVEGRIEILDGSRRRAAALLCGVGLRVMYTKSEMTAEEARQLAAEIQTAKEHNIREVGMTLIAMRDQGITQKDIAERQNMSTAAVSRAIQAATVPEKMVSVFPIQSLLVFADYKILLNISIQAEKKKIDIDTLVANVVLAAKELEKESLQPDLYKERVMKLFESNFSTLENKPVIEKPVFETLKEYDDKRRYARKKSDTRARKFTYEFSRISKEAHEKIDAFIRSVIEEDS</sequence>
<evidence type="ECO:0000313" key="4">
    <source>
        <dbReference type="EMBL" id="AGE11248.1"/>
    </source>
</evidence>
<evidence type="ECO:0000256" key="1">
    <source>
        <dbReference type="ARBA" id="ARBA00006295"/>
    </source>
</evidence>
<dbReference type="SMART" id="SM00470">
    <property type="entry name" value="ParB"/>
    <property type="match status" value="1"/>
</dbReference>
<dbReference type="PANTHER" id="PTHR38973">
    <property type="entry name" value="PLASMID PARTITIONING CONTROL PROTEIN-RELATED"/>
    <property type="match status" value="1"/>
</dbReference>
<comment type="similarity">
    <text evidence="1">Belongs to the ParB family.</text>
</comment>
<keyword evidence="2" id="KW-0238">DNA-binding</keyword>
<accession>L7Z9R7</accession>
<dbReference type="EMBL" id="JQ996150">
    <property type="protein sequence ID" value="AGE11248.1"/>
    <property type="molecule type" value="Genomic_DNA"/>
</dbReference>
<dbReference type="Gene3D" id="1.10.10.2830">
    <property type="match status" value="1"/>
</dbReference>
<dbReference type="GO" id="GO:0003677">
    <property type="term" value="F:DNA binding"/>
    <property type="evidence" value="ECO:0007669"/>
    <property type="project" value="UniProtKB-KW"/>
</dbReference>
<dbReference type="InterPro" id="IPR004437">
    <property type="entry name" value="ParB/RepB/Spo0J"/>
</dbReference>
<feature type="domain" description="ParB-like N-terminal" evidence="3">
    <location>
        <begin position="65"/>
        <end position="148"/>
    </location>
</feature>
<geneLocation type="plasmid" evidence="4">
    <name>pT-OXA-181</name>
</geneLocation>
<organism evidence="4">
    <name type="scientific">Citrobacter freundii</name>
    <dbReference type="NCBI Taxonomy" id="546"/>
    <lineage>
        <taxon>Bacteria</taxon>
        <taxon>Pseudomonadati</taxon>
        <taxon>Pseudomonadota</taxon>
        <taxon>Gammaproteobacteria</taxon>
        <taxon>Enterobacterales</taxon>
        <taxon>Enterobacteriaceae</taxon>
        <taxon>Citrobacter</taxon>
        <taxon>Citrobacter freundii complex</taxon>
    </lineage>
</organism>
<proteinExistence type="inferred from homology"/>
<evidence type="ECO:0000256" key="2">
    <source>
        <dbReference type="ARBA" id="ARBA00023125"/>
    </source>
</evidence>
<dbReference type="CDD" id="cd16394">
    <property type="entry name" value="sopB_N"/>
    <property type="match status" value="1"/>
</dbReference>
<protein>
    <submittedName>
        <fullName evidence="4">Plasmid partition protein</fullName>
    </submittedName>
</protein>